<evidence type="ECO:0000256" key="1">
    <source>
        <dbReference type="SAM" id="MobiDB-lite"/>
    </source>
</evidence>
<feature type="compositionally biased region" description="Basic and acidic residues" evidence="1">
    <location>
        <begin position="319"/>
        <end position="328"/>
    </location>
</feature>
<sequence length="343" mass="36820">MFSRISRSATGLFSPSPSGRINEYKISEKQPVVDIVAAPEAITILEEPSPTVAVHGLEEEPVVEPTPMPEPEPTALPAPATAESEVEAAREPTPASIDPVPTPSPSVMQVAPEKSEKLAPVDPAPHDVTPYSDAKHIPYPPLDDIRPESPFSQSSGPTNPSAVSTFAAGAATTTAQKAVNETLHRRAATAENVLTSEEKAKIEKTEARDAKQLSKIIQNEGKVEDRLLKTSIKELARVQKIQKAAAAEEASAITAHAKAVRLEQKLNKAYLEAKSKWESAVVDLKSKEEKLASAREHGQTQTALVKEKLLEVEALRAQKATDDRERQAKLASLKNPALTGTAL</sequence>
<evidence type="ECO:0000313" key="3">
    <source>
        <dbReference type="Proteomes" id="UP000054248"/>
    </source>
</evidence>
<name>A0A0C3LCI4_9AGAM</name>
<dbReference type="OrthoDB" id="3267800at2759"/>
<dbReference type="EMBL" id="KN822961">
    <property type="protein sequence ID" value="KIO31633.1"/>
    <property type="molecule type" value="Genomic_DNA"/>
</dbReference>
<feature type="compositionally biased region" description="Polar residues" evidence="1">
    <location>
        <begin position="150"/>
        <end position="161"/>
    </location>
</feature>
<dbReference type="HOGENOM" id="CLU_809396_0_0_1"/>
<evidence type="ECO:0000313" key="2">
    <source>
        <dbReference type="EMBL" id="KIO31633.1"/>
    </source>
</evidence>
<proteinExistence type="predicted"/>
<dbReference type="Proteomes" id="UP000054248">
    <property type="component" value="Unassembled WGS sequence"/>
</dbReference>
<feature type="region of interest" description="Disordered" evidence="1">
    <location>
        <begin position="319"/>
        <end position="343"/>
    </location>
</feature>
<protein>
    <submittedName>
        <fullName evidence="2">Uncharacterized protein</fullName>
    </submittedName>
</protein>
<accession>A0A0C3LCI4</accession>
<keyword evidence="3" id="KW-1185">Reference proteome</keyword>
<reference evidence="2 3" key="1">
    <citation type="submission" date="2014-04" db="EMBL/GenBank/DDBJ databases">
        <authorList>
            <consortium name="DOE Joint Genome Institute"/>
            <person name="Kuo A."/>
            <person name="Girlanda M."/>
            <person name="Perotto S."/>
            <person name="Kohler A."/>
            <person name="Nagy L.G."/>
            <person name="Floudas D."/>
            <person name="Copeland A."/>
            <person name="Barry K.W."/>
            <person name="Cichocki N."/>
            <person name="Veneault-Fourrey C."/>
            <person name="LaButti K."/>
            <person name="Lindquist E.A."/>
            <person name="Lipzen A."/>
            <person name="Lundell T."/>
            <person name="Morin E."/>
            <person name="Murat C."/>
            <person name="Sun H."/>
            <person name="Tunlid A."/>
            <person name="Henrissat B."/>
            <person name="Grigoriev I.V."/>
            <person name="Hibbett D.S."/>
            <person name="Martin F."/>
            <person name="Nordberg H.P."/>
            <person name="Cantor M.N."/>
            <person name="Hua S.X."/>
        </authorList>
    </citation>
    <scope>NUCLEOTIDE SEQUENCE [LARGE SCALE GENOMIC DNA]</scope>
    <source>
        <strain evidence="2 3">MUT 4182</strain>
    </source>
</reference>
<dbReference type="AlphaFoldDB" id="A0A0C3LCI4"/>
<organism evidence="2 3">
    <name type="scientific">Tulasnella calospora MUT 4182</name>
    <dbReference type="NCBI Taxonomy" id="1051891"/>
    <lineage>
        <taxon>Eukaryota</taxon>
        <taxon>Fungi</taxon>
        <taxon>Dikarya</taxon>
        <taxon>Basidiomycota</taxon>
        <taxon>Agaricomycotina</taxon>
        <taxon>Agaricomycetes</taxon>
        <taxon>Cantharellales</taxon>
        <taxon>Tulasnellaceae</taxon>
        <taxon>Tulasnella</taxon>
    </lineage>
</organism>
<feature type="compositionally biased region" description="Pro residues" evidence="1">
    <location>
        <begin position="64"/>
        <end position="76"/>
    </location>
</feature>
<reference evidence="3" key="2">
    <citation type="submission" date="2015-01" db="EMBL/GenBank/DDBJ databases">
        <title>Evolutionary Origins and Diversification of the Mycorrhizal Mutualists.</title>
        <authorList>
            <consortium name="DOE Joint Genome Institute"/>
            <consortium name="Mycorrhizal Genomics Consortium"/>
            <person name="Kohler A."/>
            <person name="Kuo A."/>
            <person name="Nagy L.G."/>
            <person name="Floudas D."/>
            <person name="Copeland A."/>
            <person name="Barry K.W."/>
            <person name="Cichocki N."/>
            <person name="Veneault-Fourrey C."/>
            <person name="LaButti K."/>
            <person name="Lindquist E.A."/>
            <person name="Lipzen A."/>
            <person name="Lundell T."/>
            <person name="Morin E."/>
            <person name="Murat C."/>
            <person name="Riley R."/>
            <person name="Ohm R."/>
            <person name="Sun H."/>
            <person name="Tunlid A."/>
            <person name="Henrissat B."/>
            <person name="Grigoriev I.V."/>
            <person name="Hibbett D.S."/>
            <person name="Martin F."/>
        </authorList>
    </citation>
    <scope>NUCLEOTIDE SEQUENCE [LARGE SCALE GENOMIC DNA]</scope>
    <source>
        <strain evidence="3">MUT 4182</strain>
    </source>
</reference>
<gene>
    <name evidence="2" type="ORF">M407DRAFT_128896</name>
</gene>
<feature type="region of interest" description="Disordered" evidence="1">
    <location>
        <begin position="50"/>
        <end position="164"/>
    </location>
</feature>